<dbReference type="PANTHER" id="PTHR43060">
    <property type="entry name" value="3-HYDROXYISOBUTYRATE DEHYDROGENASE-LIKE 1, MITOCHONDRIAL-RELATED"/>
    <property type="match status" value="1"/>
</dbReference>
<evidence type="ECO:0000259" key="5">
    <source>
        <dbReference type="Pfam" id="PF14833"/>
    </source>
</evidence>
<organism evidence="6 7">
    <name type="scientific">Ammonicoccus fulvus</name>
    <dbReference type="NCBI Taxonomy" id="3138240"/>
    <lineage>
        <taxon>Bacteria</taxon>
        <taxon>Bacillati</taxon>
        <taxon>Actinomycetota</taxon>
        <taxon>Actinomycetes</taxon>
        <taxon>Propionibacteriales</taxon>
        <taxon>Propionibacteriaceae</taxon>
        <taxon>Ammonicoccus</taxon>
    </lineage>
</organism>
<dbReference type="PIRSF" id="PIRSF000103">
    <property type="entry name" value="HIBADH"/>
    <property type="match status" value="1"/>
</dbReference>
<dbReference type="SUPFAM" id="SSF48179">
    <property type="entry name" value="6-phosphogluconate dehydrogenase C-terminal domain-like"/>
    <property type="match status" value="1"/>
</dbReference>
<dbReference type="Pfam" id="PF14833">
    <property type="entry name" value="NAD_binding_11"/>
    <property type="match status" value="1"/>
</dbReference>
<name>A0ABZ3FJQ5_9ACTN</name>
<dbReference type="RefSeq" id="WP_425307680.1">
    <property type="nucleotide sequence ID" value="NZ_CP154795.1"/>
</dbReference>
<comment type="similarity">
    <text evidence="1">Belongs to the HIBADH-related family.</text>
</comment>
<dbReference type="InterPro" id="IPR015815">
    <property type="entry name" value="HIBADH-related"/>
</dbReference>
<dbReference type="InterPro" id="IPR008927">
    <property type="entry name" value="6-PGluconate_DH-like_C_sf"/>
</dbReference>
<sequence length="289" mass="29547">MGIPSRVTVIGLGATGLPIASRLADRDFAVTGVEINPHRRATALANGLTLAELPAAADADAVILQVTNAEQVSALLADGLAQSMPEGSTLLLMSTVGPEPARRFADQATAAGIPLVDVPFTGGIDRARAGELNLFAAGDPADLERVRPVLAALGNAVECGSEVGDGQSFKLVNQLLTSVHICAAAEALALAEALGLDPAKAFDAVVDGAGRSWLLADRGPRMLQGDHAPMVSSLAIFIKDSALVAEAADQAGLDARLVTAAAEIYARAAALGLADADDSQVIRAYQEDR</sequence>
<protein>
    <submittedName>
        <fullName evidence="6">NAD(P)-dependent oxidoreductase</fullName>
        <ecNumber evidence="6">1.1.-.-</ecNumber>
    </submittedName>
</protein>
<feature type="domain" description="3-hydroxyisobutyrate dehydrogenase-like NAD-binding" evidence="5">
    <location>
        <begin position="164"/>
        <end position="285"/>
    </location>
</feature>
<dbReference type="InterPro" id="IPR006115">
    <property type="entry name" value="6PGDH_NADP-bd"/>
</dbReference>
<evidence type="ECO:0000313" key="6">
    <source>
        <dbReference type="EMBL" id="XAN06247.1"/>
    </source>
</evidence>
<dbReference type="GO" id="GO:0016491">
    <property type="term" value="F:oxidoreductase activity"/>
    <property type="evidence" value="ECO:0007669"/>
    <property type="project" value="UniProtKB-KW"/>
</dbReference>
<keyword evidence="7" id="KW-1185">Reference proteome</keyword>
<evidence type="ECO:0000259" key="4">
    <source>
        <dbReference type="Pfam" id="PF03446"/>
    </source>
</evidence>
<dbReference type="Gene3D" id="3.40.50.720">
    <property type="entry name" value="NAD(P)-binding Rossmann-like Domain"/>
    <property type="match status" value="1"/>
</dbReference>
<feature type="domain" description="6-phosphogluconate dehydrogenase NADP-binding" evidence="4">
    <location>
        <begin position="7"/>
        <end position="159"/>
    </location>
</feature>
<dbReference type="EC" id="1.1.-.-" evidence="6"/>
<dbReference type="PANTHER" id="PTHR43060:SF15">
    <property type="entry name" value="3-HYDROXYISOBUTYRATE DEHYDROGENASE-LIKE 1, MITOCHONDRIAL-RELATED"/>
    <property type="match status" value="1"/>
</dbReference>
<keyword evidence="2 6" id="KW-0560">Oxidoreductase</keyword>
<accession>A0ABZ3FJQ5</accession>
<evidence type="ECO:0000313" key="7">
    <source>
        <dbReference type="Proteomes" id="UP001442841"/>
    </source>
</evidence>
<dbReference type="InterPro" id="IPR029154">
    <property type="entry name" value="HIBADH-like_NADP-bd"/>
</dbReference>
<dbReference type="InterPro" id="IPR013328">
    <property type="entry name" value="6PGD_dom2"/>
</dbReference>
<evidence type="ECO:0000256" key="1">
    <source>
        <dbReference type="ARBA" id="ARBA00009080"/>
    </source>
</evidence>
<dbReference type="SUPFAM" id="SSF51735">
    <property type="entry name" value="NAD(P)-binding Rossmann-fold domains"/>
    <property type="match status" value="1"/>
</dbReference>
<dbReference type="Proteomes" id="UP001442841">
    <property type="component" value="Chromosome"/>
</dbReference>
<evidence type="ECO:0000256" key="3">
    <source>
        <dbReference type="ARBA" id="ARBA00023027"/>
    </source>
</evidence>
<proteinExistence type="inferred from homology"/>
<keyword evidence="3" id="KW-0520">NAD</keyword>
<dbReference type="EMBL" id="CP154795">
    <property type="protein sequence ID" value="XAN06247.1"/>
    <property type="molecule type" value="Genomic_DNA"/>
</dbReference>
<gene>
    <name evidence="6" type="ORF">AADG42_02625</name>
</gene>
<reference evidence="6 7" key="1">
    <citation type="submission" date="2024-04" db="EMBL/GenBank/DDBJ databases">
        <title>Isolation of an actinomycete strain from pig manure.</title>
        <authorList>
            <person name="Gong T."/>
            <person name="Yu Z."/>
            <person name="An M."/>
            <person name="Wei C."/>
            <person name="Yang W."/>
            <person name="Liu L."/>
        </authorList>
    </citation>
    <scope>NUCLEOTIDE SEQUENCE [LARGE SCALE GENOMIC DNA]</scope>
    <source>
        <strain evidence="6 7">ZF39</strain>
    </source>
</reference>
<dbReference type="InterPro" id="IPR036291">
    <property type="entry name" value="NAD(P)-bd_dom_sf"/>
</dbReference>
<evidence type="ECO:0000256" key="2">
    <source>
        <dbReference type="ARBA" id="ARBA00023002"/>
    </source>
</evidence>
<dbReference type="Pfam" id="PF03446">
    <property type="entry name" value="NAD_binding_2"/>
    <property type="match status" value="1"/>
</dbReference>
<dbReference type="Gene3D" id="1.10.1040.10">
    <property type="entry name" value="N-(1-d-carboxylethyl)-l-norvaline Dehydrogenase, domain 2"/>
    <property type="match status" value="1"/>
</dbReference>